<keyword evidence="2" id="KW-1185">Reference proteome</keyword>
<proteinExistence type="predicted"/>
<evidence type="ECO:0008006" key="3">
    <source>
        <dbReference type="Google" id="ProtNLM"/>
    </source>
</evidence>
<comment type="caution">
    <text evidence="1">The sequence shown here is derived from an EMBL/GenBank/DDBJ whole genome shotgun (WGS) entry which is preliminary data.</text>
</comment>
<accession>A0ABR3TXP5</accession>
<dbReference type="Proteomes" id="UP001521184">
    <property type="component" value="Unassembled WGS sequence"/>
</dbReference>
<evidence type="ECO:0000313" key="2">
    <source>
        <dbReference type="Proteomes" id="UP001521184"/>
    </source>
</evidence>
<protein>
    <recommendedName>
        <fullName evidence="3">F-box domain-containing protein</fullName>
    </recommendedName>
</protein>
<reference evidence="1 2" key="1">
    <citation type="journal article" date="2023" name="Plant Dis.">
        <title>First Report of Diplodia intermedia Causing Canker and Dieback Diseases on Apple Trees in Canada.</title>
        <authorList>
            <person name="Ellouze W."/>
            <person name="Ilyukhin E."/>
            <person name="Sulman M."/>
            <person name="Ali S."/>
        </authorList>
    </citation>
    <scope>NUCLEOTIDE SEQUENCE [LARGE SCALE GENOMIC DNA]</scope>
    <source>
        <strain evidence="1 2">M45-28</strain>
    </source>
</reference>
<name>A0ABR3TXP5_9PEZI</name>
<dbReference type="EMBL" id="JAKEKT020000013">
    <property type="protein sequence ID" value="KAL1647049.1"/>
    <property type="molecule type" value="Genomic_DNA"/>
</dbReference>
<sequence>MAAQLRPQIQSMPTVCDATSTAVQLPADVMALIVEKLDFQTRKQVRLCSSWLAKEAARHLFKEFEFEIIYPEALEHIAALAESSWAAHALKTLVLSQQPRMEDRSFEYWRDMYQIQIMINSGRSIKITRTSGMNIVSTSA</sequence>
<organism evidence="1 2">
    <name type="scientific">Diplodia intermedia</name>
    <dbReference type="NCBI Taxonomy" id="856260"/>
    <lineage>
        <taxon>Eukaryota</taxon>
        <taxon>Fungi</taxon>
        <taxon>Dikarya</taxon>
        <taxon>Ascomycota</taxon>
        <taxon>Pezizomycotina</taxon>
        <taxon>Dothideomycetes</taxon>
        <taxon>Dothideomycetes incertae sedis</taxon>
        <taxon>Botryosphaeriales</taxon>
        <taxon>Botryosphaeriaceae</taxon>
        <taxon>Diplodia</taxon>
    </lineage>
</organism>
<evidence type="ECO:0000313" key="1">
    <source>
        <dbReference type="EMBL" id="KAL1647049.1"/>
    </source>
</evidence>
<gene>
    <name evidence="1" type="ORF">SLS58_002819</name>
</gene>